<reference evidence="15" key="1">
    <citation type="submission" date="2021-10" db="EMBL/GenBank/DDBJ databases">
        <title>De novo Genome Assembly of Clathrus columnatus (Basidiomycota, Fungi) Using Illumina and Nanopore Sequence Data.</title>
        <authorList>
            <person name="Ogiso-Tanaka E."/>
            <person name="Itagaki H."/>
            <person name="Hosoya T."/>
            <person name="Hosaka K."/>
        </authorList>
    </citation>
    <scope>NUCLEOTIDE SEQUENCE</scope>
    <source>
        <strain evidence="15">MO-923</strain>
    </source>
</reference>
<feature type="compositionally biased region" description="Low complexity" evidence="12">
    <location>
        <begin position="213"/>
        <end position="232"/>
    </location>
</feature>
<keyword evidence="16" id="KW-1185">Reference proteome</keyword>
<dbReference type="GO" id="GO:0005739">
    <property type="term" value="C:mitochondrion"/>
    <property type="evidence" value="ECO:0007669"/>
    <property type="project" value="TreeGrafter"/>
</dbReference>
<comment type="similarity">
    <text evidence="2">Belongs to the GINS1/PSF1 family.</text>
</comment>
<dbReference type="SUPFAM" id="SSF52540">
    <property type="entry name" value="P-loop containing nucleoside triphosphate hydrolases"/>
    <property type="match status" value="1"/>
</dbReference>
<feature type="region of interest" description="Disordered" evidence="12">
    <location>
        <begin position="122"/>
        <end position="149"/>
    </location>
</feature>
<evidence type="ECO:0000256" key="12">
    <source>
        <dbReference type="SAM" id="MobiDB-lite"/>
    </source>
</evidence>
<feature type="compositionally biased region" description="Low complexity" evidence="12">
    <location>
        <begin position="187"/>
        <end position="205"/>
    </location>
</feature>
<dbReference type="CDD" id="cd11710">
    <property type="entry name" value="GINS_A_psf1"/>
    <property type="match status" value="1"/>
</dbReference>
<keyword evidence="7" id="KW-0067">ATP-binding</keyword>
<feature type="compositionally biased region" description="Polar residues" evidence="12">
    <location>
        <begin position="98"/>
        <end position="110"/>
    </location>
</feature>
<evidence type="ECO:0000256" key="2">
    <source>
        <dbReference type="ARBA" id="ARBA00006677"/>
    </source>
</evidence>
<dbReference type="SUPFAM" id="SSF158573">
    <property type="entry name" value="GINS helical bundle-like"/>
    <property type="match status" value="1"/>
</dbReference>
<dbReference type="HAMAP" id="MF_02040">
    <property type="entry name" value="Mrp_NBP35"/>
    <property type="match status" value="1"/>
</dbReference>
<dbReference type="AlphaFoldDB" id="A0AAV5A9S9"/>
<sequence length="890" mass="97159">MVKGILKRYSRLANSRPENSTYTPEEVDSPKKRVSFDGPELVKVFEADEWDRTPAQVTLKLTYRDVAELRELNISLVQPGPLAMERTKSRRPTPRTAVPQSSSFNLSIKSSQGTLQPNVSAFHTPVARPSSPIPSSPMSSRPSRVPRTGPLPVLLEDQFPSAAVVSTVVDDTINYDELEADLLSLRRSPPGLSVRTPILSALPSPTLDPPSPLHLSPPSSRPASPKASFPAAPAVPLYRPPHLRAKLPNTLLKSQDNSIPLSIPSATRATLTQEKHGFEKLVADPEAKGVVVNASSLRPSELIDLEGKAESVSLVLNREGDKNGVSLPSVPVLTRKSSRSLMGWELKRNSNAQGKLGFGLGLPRSSDRPPPQIPRRNTPITKKAIPHVKHVIAVASGKGGVGKSTVSVNLALALSSIKPRLKIGLLDLDVFGPSIPKLMGLEHIGEPDLTKSGALVPLTNYNIPCMSIGFLLPPSASNDAPVVWRGLMVQKAVQQLLFDVDWRQRTGQREVDSAENSLDALIIDMPPGTGDVQLTLGQLVRVDGAVIVSTPQDIALLDARKGVHMFNKVGVPMFGLVINSAYYRCASCHEQHYLFGPLDSARQTASKDLSSVVLGEIPLVPKISHLGDQGRLGDIFIGHHGDLQEARSIIENVANEETRMFGDLSAALIQESRRASLANALPKYNQQLVHAIIREINFLESALDPLVANDNENRTPGELCSIMIYSTSIAHNRRCLVAYHNHRLEMLRSMYWGTGCALPLTLNPSHIRPNLLPAEVDFLREYDELVKGFRDEFKGISGDVEDIGGPFHILSISLRRGVLIQINHAELASVDITSDILTPPKDLHVLVRVVKECGTVQTELGAIEFKLGERYSVRRVDIEHLIIQGYLQVV</sequence>
<feature type="domain" description="GINS subunit" evidence="13">
    <location>
        <begin position="709"/>
        <end position="790"/>
    </location>
</feature>
<dbReference type="GO" id="GO:0140663">
    <property type="term" value="F:ATP-dependent FeS chaperone activity"/>
    <property type="evidence" value="ECO:0007669"/>
    <property type="project" value="InterPro"/>
</dbReference>
<feature type="region of interest" description="Disordered" evidence="12">
    <location>
        <begin position="357"/>
        <end position="378"/>
    </location>
</feature>
<feature type="compositionally biased region" description="Polar residues" evidence="12">
    <location>
        <begin position="12"/>
        <end position="23"/>
    </location>
</feature>
<evidence type="ECO:0000256" key="1">
    <source>
        <dbReference type="ARBA" id="ARBA00004123"/>
    </source>
</evidence>
<evidence type="ECO:0000259" key="13">
    <source>
        <dbReference type="Pfam" id="PF05916"/>
    </source>
</evidence>
<keyword evidence="9" id="KW-0411">Iron-sulfur</keyword>
<feature type="compositionally biased region" description="Low complexity" evidence="12">
    <location>
        <begin position="136"/>
        <end position="147"/>
    </location>
</feature>
<accession>A0AAV5A9S9</accession>
<dbReference type="GO" id="GO:0000811">
    <property type="term" value="C:GINS complex"/>
    <property type="evidence" value="ECO:0007669"/>
    <property type="project" value="InterPro"/>
</dbReference>
<evidence type="ECO:0000256" key="8">
    <source>
        <dbReference type="ARBA" id="ARBA00023004"/>
    </source>
</evidence>
<evidence type="ECO:0000313" key="15">
    <source>
        <dbReference type="EMBL" id="GJJ11371.1"/>
    </source>
</evidence>
<dbReference type="FunFam" id="3.40.50.300:FF:001119">
    <property type="entry name" value="Iron-sulfur cluster carrier protein"/>
    <property type="match status" value="1"/>
</dbReference>
<evidence type="ECO:0000256" key="5">
    <source>
        <dbReference type="ARBA" id="ARBA00022723"/>
    </source>
</evidence>
<dbReference type="InterPro" id="IPR044304">
    <property type="entry name" value="NUBPL-like"/>
</dbReference>
<feature type="region of interest" description="Disordered" evidence="12">
    <location>
        <begin position="187"/>
        <end position="232"/>
    </location>
</feature>
<dbReference type="GO" id="GO:0006260">
    <property type="term" value="P:DNA replication"/>
    <property type="evidence" value="ECO:0007669"/>
    <property type="project" value="UniProtKB-KW"/>
</dbReference>
<comment type="similarity">
    <text evidence="11">Belongs to the Mrp/NBP35 ATP-binding proteins family.</text>
</comment>
<keyword evidence="5" id="KW-0479">Metal-binding</keyword>
<evidence type="ECO:0000256" key="3">
    <source>
        <dbReference type="ARBA" id="ARBA00015143"/>
    </source>
</evidence>
<dbReference type="InterPro" id="IPR005339">
    <property type="entry name" value="GINS_Psf1"/>
</dbReference>
<dbReference type="InterPro" id="IPR021151">
    <property type="entry name" value="GINS_A"/>
</dbReference>
<evidence type="ECO:0000256" key="11">
    <source>
        <dbReference type="ARBA" id="ARBA00024036"/>
    </source>
</evidence>
<comment type="caution">
    <text evidence="15">The sequence shown here is derived from an EMBL/GenBank/DDBJ whole genome shotgun (WGS) entry which is preliminary data.</text>
</comment>
<name>A0AAV5A9S9_9AGAM</name>
<keyword evidence="8" id="KW-0408">Iron</keyword>
<dbReference type="Proteomes" id="UP001050691">
    <property type="component" value="Unassembled WGS sequence"/>
</dbReference>
<dbReference type="GO" id="GO:0051539">
    <property type="term" value="F:4 iron, 4 sulfur cluster binding"/>
    <property type="evidence" value="ECO:0007669"/>
    <property type="project" value="TreeGrafter"/>
</dbReference>
<dbReference type="GO" id="GO:0016226">
    <property type="term" value="P:iron-sulfur cluster assembly"/>
    <property type="evidence" value="ECO:0007669"/>
    <property type="project" value="InterPro"/>
</dbReference>
<dbReference type="PANTHER" id="PTHR42961">
    <property type="entry name" value="IRON-SULFUR PROTEIN NUBPL"/>
    <property type="match status" value="1"/>
</dbReference>
<evidence type="ECO:0000256" key="9">
    <source>
        <dbReference type="ARBA" id="ARBA00023014"/>
    </source>
</evidence>
<dbReference type="Pfam" id="PF10609">
    <property type="entry name" value="ParA"/>
    <property type="match status" value="1"/>
</dbReference>
<feature type="region of interest" description="Disordered" evidence="12">
    <location>
        <begin position="9"/>
        <end position="34"/>
    </location>
</feature>
<evidence type="ECO:0000259" key="14">
    <source>
        <dbReference type="Pfam" id="PF24997"/>
    </source>
</evidence>
<dbReference type="PANTHER" id="PTHR42961:SF2">
    <property type="entry name" value="IRON-SULFUR PROTEIN NUBPL"/>
    <property type="match status" value="1"/>
</dbReference>
<feature type="domain" description="DNA replication complex GINS protein PSF1 C-terminal" evidence="14">
    <location>
        <begin position="841"/>
        <end position="888"/>
    </location>
</feature>
<dbReference type="InterPro" id="IPR019591">
    <property type="entry name" value="Mrp/NBP35_ATP-bd"/>
</dbReference>
<gene>
    <name evidence="15" type="ORF">Clacol_005603</name>
</gene>
<dbReference type="Pfam" id="PF05916">
    <property type="entry name" value="Sld5"/>
    <property type="match status" value="1"/>
</dbReference>
<evidence type="ECO:0000256" key="10">
    <source>
        <dbReference type="ARBA" id="ARBA00023242"/>
    </source>
</evidence>
<dbReference type="InterPro" id="IPR027417">
    <property type="entry name" value="P-loop_NTPase"/>
</dbReference>
<dbReference type="Gene3D" id="3.40.50.300">
    <property type="entry name" value="P-loop containing nucleotide triphosphate hydrolases"/>
    <property type="match status" value="1"/>
</dbReference>
<dbReference type="EMBL" id="BPWL01000006">
    <property type="protein sequence ID" value="GJJ11371.1"/>
    <property type="molecule type" value="Genomic_DNA"/>
</dbReference>
<dbReference type="GO" id="GO:0005524">
    <property type="term" value="F:ATP binding"/>
    <property type="evidence" value="ECO:0007669"/>
    <property type="project" value="UniProtKB-KW"/>
</dbReference>
<keyword evidence="10" id="KW-0539">Nucleus</keyword>
<dbReference type="InterPro" id="IPR033756">
    <property type="entry name" value="YlxH/NBP35"/>
</dbReference>
<dbReference type="GO" id="GO:0046872">
    <property type="term" value="F:metal ion binding"/>
    <property type="evidence" value="ECO:0007669"/>
    <property type="project" value="UniProtKB-KW"/>
</dbReference>
<protein>
    <recommendedName>
        <fullName evidence="3">DNA replication complex GINS protein PSF1</fullName>
    </recommendedName>
</protein>
<organism evidence="15 16">
    <name type="scientific">Clathrus columnatus</name>
    <dbReference type="NCBI Taxonomy" id="1419009"/>
    <lineage>
        <taxon>Eukaryota</taxon>
        <taxon>Fungi</taxon>
        <taxon>Dikarya</taxon>
        <taxon>Basidiomycota</taxon>
        <taxon>Agaricomycotina</taxon>
        <taxon>Agaricomycetes</taxon>
        <taxon>Phallomycetidae</taxon>
        <taxon>Phallales</taxon>
        <taxon>Clathraceae</taxon>
        <taxon>Clathrus</taxon>
    </lineage>
</organism>
<dbReference type="CDD" id="cd02037">
    <property type="entry name" value="Mrp_NBP35"/>
    <property type="match status" value="1"/>
</dbReference>
<evidence type="ECO:0000256" key="6">
    <source>
        <dbReference type="ARBA" id="ARBA00022741"/>
    </source>
</evidence>
<feature type="region of interest" description="Disordered" evidence="12">
    <location>
        <begin position="85"/>
        <end position="110"/>
    </location>
</feature>
<dbReference type="GO" id="GO:0032981">
    <property type="term" value="P:mitochondrial respiratory chain complex I assembly"/>
    <property type="evidence" value="ECO:0007669"/>
    <property type="project" value="TreeGrafter"/>
</dbReference>
<comment type="subcellular location">
    <subcellularLocation>
        <location evidence="1">Nucleus</location>
    </subcellularLocation>
</comment>
<keyword evidence="4" id="KW-0235">DNA replication</keyword>
<dbReference type="InterPro" id="IPR056783">
    <property type="entry name" value="PSF1_C"/>
</dbReference>
<dbReference type="InterPro" id="IPR036224">
    <property type="entry name" value="GINS_bundle-like_dom_sf"/>
</dbReference>
<dbReference type="Pfam" id="PF24997">
    <property type="entry name" value="PSF1_C"/>
    <property type="match status" value="1"/>
</dbReference>
<evidence type="ECO:0000313" key="16">
    <source>
        <dbReference type="Proteomes" id="UP001050691"/>
    </source>
</evidence>
<evidence type="ECO:0000256" key="7">
    <source>
        <dbReference type="ARBA" id="ARBA00022840"/>
    </source>
</evidence>
<dbReference type="Gene3D" id="1.20.58.1030">
    <property type="match status" value="1"/>
</dbReference>
<keyword evidence="6" id="KW-0547">Nucleotide-binding</keyword>
<proteinExistence type="inferred from homology"/>
<evidence type="ECO:0000256" key="4">
    <source>
        <dbReference type="ARBA" id="ARBA00022705"/>
    </source>
</evidence>